<dbReference type="PANTHER" id="PTHR43664">
    <property type="entry name" value="MONOAMINE OXIDASE-RELATED"/>
    <property type="match status" value="1"/>
</dbReference>
<dbReference type="InterPro" id="IPR029069">
    <property type="entry name" value="HotDog_dom_sf"/>
</dbReference>
<dbReference type="InterPro" id="IPR052342">
    <property type="entry name" value="MCH/BMMD"/>
</dbReference>
<dbReference type="Proteomes" id="UP000535543">
    <property type="component" value="Unassembled WGS sequence"/>
</dbReference>
<accession>A0A848K3X7</accession>
<name>A0A848K3X7_9NOCA</name>
<evidence type="ECO:0000313" key="2">
    <source>
        <dbReference type="Proteomes" id="UP000535543"/>
    </source>
</evidence>
<dbReference type="PIRSF" id="PIRSF021494">
    <property type="entry name" value="Rv0216_prd"/>
    <property type="match status" value="1"/>
</dbReference>
<evidence type="ECO:0000313" key="1">
    <source>
        <dbReference type="EMBL" id="NMN93845.1"/>
    </source>
</evidence>
<reference evidence="1 2" key="2">
    <citation type="submission" date="2020-06" db="EMBL/GenBank/DDBJ databases">
        <title>Antribacter stalactiti gen. nov., sp. nov., a new member of the family Nacardiaceae isolated from a cave.</title>
        <authorList>
            <person name="Kim I.S."/>
        </authorList>
    </citation>
    <scope>NUCLEOTIDE SEQUENCE [LARGE SCALE GENOMIC DNA]</scope>
    <source>
        <strain evidence="1 2">YC2-7</strain>
    </source>
</reference>
<dbReference type="PANTHER" id="PTHR43664:SF1">
    <property type="entry name" value="BETA-METHYLMALYL-COA DEHYDRATASE"/>
    <property type="match status" value="1"/>
</dbReference>
<protein>
    <submittedName>
        <fullName evidence="1">Acyl dehydratase</fullName>
    </submittedName>
</protein>
<gene>
    <name evidence="1" type="ORF">FGL95_02165</name>
</gene>
<dbReference type="EMBL" id="VCQU01000001">
    <property type="protein sequence ID" value="NMN93845.1"/>
    <property type="molecule type" value="Genomic_DNA"/>
</dbReference>
<dbReference type="RefSeq" id="WP_169584534.1">
    <property type="nucleotide sequence ID" value="NZ_VCQU01000001.1"/>
</dbReference>
<keyword evidence="2" id="KW-1185">Reference proteome</keyword>
<sequence length="333" mass="35555">MTTTIGAPGPYFEDLQVGKQFTDAPAFTLTEGCAAIHQAILGDRLQLPLDAALAKQVVGRSPTAHPALVWNVAIGQSTVATRHVKANLFYRGLAFRRAPAIGDTLRTTTSVVALRQNQPKPGRGATGLAALHMVTVDQEDRPVLNFYRCAMIPLRDQAIQTGHRDDLSEVGRAEGDDFFGAAVADWDFARFSKDARGPRLSDLVAGTSWDAVGADVVSSAPELARLTLNIAEVHHDSRAAGGRRLVYGGHTIGLALAQAARSLPGIATVTAWHGCDHLGPVFEGDTLRSRITVERVAPLSKGGGLVHLRSEVSADTDAEPRPVLDWRFVAVLV</sequence>
<dbReference type="SUPFAM" id="SSF54637">
    <property type="entry name" value="Thioesterase/thiol ester dehydrase-isomerase"/>
    <property type="match status" value="2"/>
</dbReference>
<dbReference type="InterPro" id="IPR016790">
    <property type="entry name" value="Thiol_ester_hydratase_Rv0216"/>
</dbReference>
<dbReference type="CDD" id="cd03451">
    <property type="entry name" value="FkbR2"/>
    <property type="match status" value="1"/>
</dbReference>
<dbReference type="AlphaFoldDB" id="A0A848K3X7"/>
<organism evidence="1 2">
    <name type="scientific">Antrihabitans stalactiti</name>
    <dbReference type="NCBI Taxonomy" id="2584121"/>
    <lineage>
        <taxon>Bacteria</taxon>
        <taxon>Bacillati</taxon>
        <taxon>Actinomycetota</taxon>
        <taxon>Actinomycetes</taxon>
        <taxon>Mycobacteriales</taxon>
        <taxon>Nocardiaceae</taxon>
        <taxon>Antrihabitans</taxon>
    </lineage>
</organism>
<comment type="caution">
    <text evidence="1">The sequence shown here is derived from an EMBL/GenBank/DDBJ whole genome shotgun (WGS) entry which is preliminary data.</text>
</comment>
<dbReference type="Gene3D" id="3.10.129.10">
    <property type="entry name" value="Hotdog Thioesterase"/>
    <property type="match status" value="2"/>
</dbReference>
<reference evidence="1 2" key="1">
    <citation type="submission" date="2019-05" db="EMBL/GenBank/DDBJ databases">
        <authorList>
            <person name="Lee S.D."/>
        </authorList>
    </citation>
    <scope>NUCLEOTIDE SEQUENCE [LARGE SCALE GENOMIC DNA]</scope>
    <source>
        <strain evidence="1 2">YC2-7</strain>
    </source>
</reference>
<proteinExistence type="predicted"/>